<dbReference type="GO" id="GO:0006032">
    <property type="term" value="P:chitin catabolic process"/>
    <property type="evidence" value="ECO:0007669"/>
    <property type="project" value="UniProtKB-KW"/>
</dbReference>
<dbReference type="FunFam" id="3.20.20.80:FF:000015">
    <property type="entry name" value="Acidic endochitinase SE2"/>
    <property type="match status" value="1"/>
</dbReference>
<feature type="signal peptide" evidence="11">
    <location>
        <begin position="1"/>
        <end position="27"/>
    </location>
</feature>
<gene>
    <name evidence="13" type="ORF">Tsubulata_042595</name>
</gene>
<dbReference type="InterPro" id="IPR001579">
    <property type="entry name" value="Glyco_hydro_18_chit_AS"/>
</dbReference>
<dbReference type="Pfam" id="PF00704">
    <property type="entry name" value="Glyco_hydro_18"/>
    <property type="match status" value="1"/>
</dbReference>
<evidence type="ECO:0000313" key="13">
    <source>
        <dbReference type="EMBL" id="KAJ4823787.1"/>
    </source>
</evidence>
<evidence type="ECO:0000256" key="8">
    <source>
        <dbReference type="ARBA" id="ARBA00023295"/>
    </source>
</evidence>
<evidence type="ECO:0000313" key="14">
    <source>
        <dbReference type="Proteomes" id="UP001141552"/>
    </source>
</evidence>
<comment type="catalytic activity">
    <reaction evidence="1">
        <text>Random endo-hydrolysis of N-acetyl-beta-D-glucosaminide (1-&gt;4)-beta-linkages in chitin and chitodextrins.</text>
        <dbReference type="EC" id="3.2.1.14"/>
    </reaction>
</comment>
<dbReference type="InterPro" id="IPR050542">
    <property type="entry name" value="Glycosyl_Hydrlase18_Chitinase"/>
</dbReference>
<keyword evidence="11" id="KW-0732">Signal</keyword>
<accession>A0A9Q0J0R5</accession>
<dbReference type="GO" id="GO:0000272">
    <property type="term" value="P:polysaccharide catabolic process"/>
    <property type="evidence" value="ECO:0007669"/>
    <property type="project" value="UniProtKB-KW"/>
</dbReference>
<dbReference type="PROSITE" id="PS51910">
    <property type="entry name" value="GH18_2"/>
    <property type="match status" value="1"/>
</dbReference>
<evidence type="ECO:0000256" key="7">
    <source>
        <dbReference type="ARBA" id="ARBA00023277"/>
    </source>
</evidence>
<evidence type="ECO:0000256" key="11">
    <source>
        <dbReference type="SAM" id="SignalP"/>
    </source>
</evidence>
<keyword evidence="8 10" id="KW-0326">Glycosidase</keyword>
<sequence length="343" mass="37904">MASPKHTPFHLLCVLLLVLSLCKPSYGSGIVIYWGQNNVIYGQSYVESSLEETCRTGLYSFVNIAFLNTFGAGTTPDINLSNHCGGSWKPCTFLSTEIEYCQSQGIKVFISLGGDSWTYTLIDEEDAKDVAKYLWEYFLGGQPTDGLPRPFGEAILDGVDFDIEHGSTQYYDSLAKYLHSYDNINGSRVYLGAAPQCPIPDLYLDTAIKTGLFDYVWTQFYNNPQCQYDSSTDDPTNLLQSWNKWISLLDQTGNPNTKLFLGLPAAATNAAPSGGYIPPEKLAALCPSFSASERYGGIMLWSRYFDGYTGYGQQVDVDCDSGSLSRANTHGHSKLIREFASSM</sequence>
<dbReference type="CDD" id="cd02877">
    <property type="entry name" value="GH18_hevamine_XipI_class_III"/>
    <property type="match status" value="1"/>
</dbReference>
<evidence type="ECO:0000256" key="5">
    <source>
        <dbReference type="ARBA" id="ARBA00023024"/>
    </source>
</evidence>
<evidence type="ECO:0000256" key="1">
    <source>
        <dbReference type="ARBA" id="ARBA00000822"/>
    </source>
</evidence>
<evidence type="ECO:0000256" key="4">
    <source>
        <dbReference type="ARBA" id="ARBA00022801"/>
    </source>
</evidence>
<keyword evidence="4 10" id="KW-0378">Hydrolase</keyword>
<feature type="chain" id="PRO_5040211459" description="chitinase" evidence="11">
    <location>
        <begin position="28"/>
        <end position="343"/>
    </location>
</feature>
<comment type="similarity">
    <text evidence="2">Belongs to the glycosyl hydrolase 18 family. Chitinase class II subfamily.</text>
</comment>
<reference evidence="13" key="1">
    <citation type="submission" date="2022-02" db="EMBL/GenBank/DDBJ databases">
        <authorList>
            <person name="Henning P.M."/>
            <person name="McCubbin A.G."/>
            <person name="Shore J.S."/>
        </authorList>
    </citation>
    <scope>NUCLEOTIDE SEQUENCE</scope>
    <source>
        <strain evidence="13">F60SS</strain>
        <tissue evidence="13">Leaves</tissue>
    </source>
</reference>
<dbReference type="GO" id="GO:0008843">
    <property type="term" value="F:endochitinase activity"/>
    <property type="evidence" value="ECO:0007669"/>
    <property type="project" value="UniProtKB-EC"/>
</dbReference>
<keyword evidence="9" id="KW-0624">Polysaccharide degradation</keyword>
<dbReference type="InterPro" id="IPR045321">
    <property type="entry name" value="Cts1-like"/>
</dbReference>
<keyword evidence="7" id="KW-0119">Carbohydrate metabolism</keyword>
<dbReference type="SUPFAM" id="SSF51445">
    <property type="entry name" value="(Trans)glycosidases"/>
    <property type="match status" value="1"/>
</dbReference>
<evidence type="ECO:0000259" key="12">
    <source>
        <dbReference type="PROSITE" id="PS51910"/>
    </source>
</evidence>
<evidence type="ECO:0000256" key="3">
    <source>
        <dbReference type="ARBA" id="ARBA00012729"/>
    </source>
</evidence>
<keyword evidence="14" id="KW-1185">Reference proteome</keyword>
<evidence type="ECO:0000256" key="2">
    <source>
        <dbReference type="ARBA" id="ARBA00009121"/>
    </source>
</evidence>
<dbReference type="Proteomes" id="UP001141552">
    <property type="component" value="Unassembled WGS sequence"/>
</dbReference>
<dbReference type="EC" id="3.2.1.14" evidence="3"/>
<protein>
    <recommendedName>
        <fullName evidence="3">chitinase</fullName>
        <ecNumber evidence="3">3.2.1.14</ecNumber>
    </recommendedName>
</protein>
<dbReference type="InterPro" id="IPR017853">
    <property type="entry name" value="GH"/>
</dbReference>
<organism evidence="13 14">
    <name type="scientific">Turnera subulata</name>
    <dbReference type="NCBI Taxonomy" id="218843"/>
    <lineage>
        <taxon>Eukaryota</taxon>
        <taxon>Viridiplantae</taxon>
        <taxon>Streptophyta</taxon>
        <taxon>Embryophyta</taxon>
        <taxon>Tracheophyta</taxon>
        <taxon>Spermatophyta</taxon>
        <taxon>Magnoliopsida</taxon>
        <taxon>eudicotyledons</taxon>
        <taxon>Gunneridae</taxon>
        <taxon>Pentapetalae</taxon>
        <taxon>rosids</taxon>
        <taxon>fabids</taxon>
        <taxon>Malpighiales</taxon>
        <taxon>Passifloraceae</taxon>
        <taxon>Turnera</taxon>
    </lineage>
</organism>
<dbReference type="PANTHER" id="PTHR45708:SF21">
    <property type="entry name" value="ACIDIC ENDOCHITINASE"/>
    <property type="match status" value="1"/>
</dbReference>
<name>A0A9Q0J0R5_9ROSI</name>
<dbReference type="PROSITE" id="PS01095">
    <property type="entry name" value="GH18_1"/>
    <property type="match status" value="1"/>
</dbReference>
<keyword evidence="5" id="KW-0146">Chitin degradation</keyword>
<comment type="caution">
    <text evidence="13">The sequence shown here is derived from an EMBL/GenBank/DDBJ whole genome shotgun (WGS) entry which is preliminary data.</text>
</comment>
<evidence type="ECO:0000256" key="6">
    <source>
        <dbReference type="ARBA" id="ARBA00023157"/>
    </source>
</evidence>
<evidence type="ECO:0000256" key="10">
    <source>
        <dbReference type="RuleBase" id="RU000489"/>
    </source>
</evidence>
<dbReference type="Gene3D" id="3.20.20.80">
    <property type="entry name" value="Glycosidases"/>
    <property type="match status" value="1"/>
</dbReference>
<dbReference type="GO" id="GO:0005576">
    <property type="term" value="C:extracellular region"/>
    <property type="evidence" value="ECO:0007669"/>
    <property type="project" value="TreeGrafter"/>
</dbReference>
<feature type="domain" description="GH18" evidence="12">
    <location>
        <begin position="28"/>
        <end position="335"/>
    </location>
</feature>
<dbReference type="InterPro" id="IPR001223">
    <property type="entry name" value="Glyco_hydro18_cat"/>
</dbReference>
<dbReference type="PANTHER" id="PTHR45708">
    <property type="entry name" value="ENDOCHITINASE"/>
    <property type="match status" value="1"/>
</dbReference>
<dbReference type="AlphaFoldDB" id="A0A9Q0J0R5"/>
<reference evidence="13" key="2">
    <citation type="journal article" date="2023" name="Plants (Basel)">
        <title>Annotation of the Turnera subulata (Passifloraceae) Draft Genome Reveals the S-Locus Evolved after the Divergence of Turneroideae from Passifloroideae in a Stepwise Manner.</title>
        <authorList>
            <person name="Henning P.M."/>
            <person name="Roalson E.H."/>
            <person name="Mir W."/>
            <person name="McCubbin A.G."/>
            <person name="Shore J.S."/>
        </authorList>
    </citation>
    <scope>NUCLEOTIDE SEQUENCE</scope>
    <source>
        <strain evidence="13">F60SS</strain>
    </source>
</reference>
<proteinExistence type="inferred from homology"/>
<dbReference type="EMBL" id="JAKUCV010007357">
    <property type="protein sequence ID" value="KAJ4823787.1"/>
    <property type="molecule type" value="Genomic_DNA"/>
</dbReference>
<evidence type="ECO:0000256" key="9">
    <source>
        <dbReference type="ARBA" id="ARBA00023326"/>
    </source>
</evidence>
<dbReference type="OrthoDB" id="6020543at2759"/>
<keyword evidence="6" id="KW-1015">Disulfide bond</keyword>